<proteinExistence type="predicted"/>
<reference evidence="2" key="1">
    <citation type="submission" date="2022-11" db="UniProtKB">
        <authorList>
            <consortium name="WormBaseParasite"/>
        </authorList>
    </citation>
    <scope>IDENTIFICATION</scope>
</reference>
<organism evidence="1 2">
    <name type="scientific">Panagrolaimus sp. PS1159</name>
    <dbReference type="NCBI Taxonomy" id="55785"/>
    <lineage>
        <taxon>Eukaryota</taxon>
        <taxon>Metazoa</taxon>
        <taxon>Ecdysozoa</taxon>
        <taxon>Nematoda</taxon>
        <taxon>Chromadorea</taxon>
        <taxon>Rhabditida</taxon>
        <taxon>Tylenchina</taxon>
        <taxon>Panagrolaimomorpha</taxon>
        <taxon>Panagrolaimoidea</taxon>
        <taxon>Panagrolaimidae</taxon>
        <taxon>Panagrolaimus</taxon>
    </lineage>
</organism>
<evidence type="ECO:0000313" key="2">
    <source>
        <dbReference type="WBParaSite" id="PS1159_v2.g21479.t1"/>
    </source>
</evidence>
<name>A0AC35FW81_9BILA</name>
<dbReference type="Proteomes" id="UP000887580">
    <property type="component" value="Unplaced"/>
</dbReference>
<accession>A0AC35FW81</accession>
<dbReference type="WBParaSite" id="PS1159_v2.g21479.t1">
    <property type="protein sequence ID" value="PS1159_v2.g21479.t1"/>
    <property type="gene ID" value="PS1159_v2.g21479"/>
</dbReference>
<protein>
    <submittedName>
        <fullName evidence="2">Thioredoxin</fullName>
    </submittedName>
</protein>
<evidence type="ECO:0000313" key="1">
    <source>
        <dbReference type="Proteomes" id="UP000887580"/>
    </source>
</evidence>
<sequence length="106" mass="12033">MPVAEYALKDEFDEALKAAGNKLVVVDFFATWCGPCKIMGPKFHKMSDEFTNVIFIKVDVDEGEEIVQNYEVRVMPTFCFIKNGETIYTFEGNNPDGLKEAIQQRA</sequence>